<sequence length="172" mass="19475">MAEKTNAASNIAKGGLLTTVGVILIYISSIVPLNKASILVLSSLLIPLAVLITDFKSAFTVYAATSLLSMIICGFRMAVISYIIFFGLYGLVKYYVEKRQKLPLEIILKLVFFNICMVLLLLIYSLFFPGLLKINSRFYVIILGLQVVFLLYDYLLTLFINYINKYFVRKLK</sequence>
<reference evidence="2 3" key="1">
    <citation type="submission" date="2024-08" db="EMBL/GenBank/DDBJ databases">
        <title>Clostridium lapicellarii sp. nov., and Clostridium renhuaiense sp. nov., two species isolated from the mud in a fermentation cellar used for producing sauce-flavour Chinese liquors.</title>
        <authorList>
            <person name="Yang F."/>
            <person name="Wang H."/>
            <person name="Chen L.Q."/>
            <person name="Zhou N."/>
            <person name="Lu J.J."/>
            <person name="Pu X.X."/>
            <person name="Wan B."/>
            <person name="Wang L."/>
            <person name="Liu S.J."/>
        </authorList>
    </citation>
    <scope>NUCLEOTIDE SEQUENCE [LARGE SCALE GENOMIC DNA]</scope>
    <source>
        <strain evidence="2 3">MT-113</strain>
    </source>
</reference>
<evidence type="ECO:0008006" key="4">
    <source>
        <dbReference type="Google" id="ProtNLM"/>
    </source>
</evidence>
<protein>
    <recommendedName>
        <fullName evidence="4">DUF2232 domain-containing protein</fullName>
    </recommendedName>
</protein>
<evidence type="ECO:0000256" key="1">
    <source>
        <dbReference type="SAM" id="Phobius"/>
    </source>
</evidence>
<dbReference type="RefSeq" id="WP_294181208.1">
    <property type="nucleotide sequence ID" value="NZ_JBGFFE010000002.1"/>
</dbReference>
<evidence type="ECO:0000313" key="2">
    <source>
        <dbReference type="EMBL" id="MEY8762592.1"/>
    </source>
</evidence>
<feature type="transmembrane region" description="Helical" evidence="1">
    <location>
        <begin position="110"/>
        <end position="132"/>
    </location>
</feature>
<feature type="transmembrane region" description="Helical" evidence="1">
    <location>
        <begin position="138"/>
        <end position="163"/>
    </location>
</feature>
<dbReference type="Proteomes" id="UP001565220">
    <property type="component" value="Unassembled WGS sequence"/>
</dbReference>
<accession>A0ABV4DTM9</accession>
<evidence type="ECO:0000313" key="3">
    <source>
        <dbReference type="Proteomes" id="UP001565220"/>
    </source>
</evidence>
<organism evidence="2 3">
    <name type="scientific">Clostridium lapidicellarium</name>
    <dbReference type="NCBI Taxonomy" id="3240931"/>
    <lineage>
        <taxon>Bacteria</taxon>
        <taxon>Bacillati</taxon>
        <taxon>Bacillota</taxon>
        <taxon>Clostridia</taxon>
        <taxon>Eubacteriales</taxon>
        <taxon>Clostridiaceae</taxon>
        <taxon>Clostridium</taxon>
    </lineage>
</organism>
<feature type="transmembrane region" description="Helical" evidence="1">
    <location>
        <begin position="38"/>
        <end position="55"/>
    </location>
</feature>
<proteinExistence type="predicted"/>
<keyword evidence="1" id="KW-1133">Transmembrane helix</keyword>
<keyword evidence="1" id="KW-0472">Membrane</keyword>
<keyword evidence="3" id="KW-1185">Reference proteome</keyword>
<feature type="transmembrane region" description="Helical" evidence="1">
    <location>
        <begin position="67"/>
        <end position="89"/>
    </location>
</feature>
<gene>
    <name evidence="2" type="ORF">AB8S09_02855</name>
</gene>
<feature type="transmembrane region" description="Helical" evidence="1">
    <location>
        <begin position="12"/>
        <end position="31"/>
    </location>
</feature>
<name>A0ABV4DTM9_9CLOT</name>
<keyword evidence="1" id="KW-0812">Transmembrane</keyword>
<dbReference type="EMBL" id="JBGFFE010000002">
    <property type="protein sequence ID" value="MEY8762592.1"/>
    <property type="molecule type" value="Genomic_DNA"/>
</dbReference>
<comment type="caution">
    <text evidence="2">The sequence shown here is derived from an EMBL/GenBank/DDBJ whole genome shotgun (WGS) entry which is preliminary data.</text>
</comment>